<dbReference type="InterPro" id="IPR036890">
    <property type="entry name" value="HATPase_C_sf"/>
</dbReference>
<dbReference type="GO" id="GO:0000160">
    <property type="term" value="P:phosphorelay signal transduction system"/>
    <property type="evidence" value="ECO:0007669"/>
    <property type="project" value="UniProtKB-KW"/>
</dbReference>
<evidence type="ECO:0000256" key="2">
    <source>
        <dbReference type="ARBA" id="ARBA00012438"/>
    </source>
</evidence>
<dbReference type="Gene3D" id="3.30.565.10">
    <property type="entry name" value="Histidine kinase-like ATPase, C-terminal domain"/>
    <property type="match status" value="1"/>
</dbReference>
<reference evidence="7 8" key="1">
    <citation type="submission" date="2019-02" db="EMBL/GenBank/DDBJ databases">
        <title>Novel genomic isolates of S. pyogenes and S. dysgalactiae subsp. equisimilis associated to necrotising fasciitis (NSTI).</title>
        <authorList>
            <person name="Barrantes I."/>
        </authorList>
    </citation>
    <scope>NUCLEOTIDE SEQUENCE [LARGE SCALE GENOMIC DNA]</scope>
    <source>
        <strain evidence="7 8">SPY2028</strain>
    </source>
</reference>
<feature type="non-terminal residue" evidence="7">
    <location>
        <position position="1"/>
    </location>
</feature>
<evidence type="ECO:0000256" key="4">
    <source>
        <dbReference type="ARBA" id="ARBA00022777"/>
    </source>
</evidence>
<dbReference type="GO" id="GO:0004673">
    <property type="term" value="F:protein histidine kinase activity"/>
    <property type="evidence" value="ECO:0007669"/>
    <property type="project" value="UniProtKB-EC"/>
</dbReference>
<gene>
    <name evidence="7" type="ORF">E0F66_12695</name>
</gene>
<comment type="caution">
    <text evidence="7">The sequence shown here is derived from an EMBL/GenBank/DDBJ whole genome shotgun (WGS) entry which is preliminary data.</text>
</comment>
<dbReference type="InterPro" id="IPR050736">
    <property type="entry name" value="Sensor_HK_Regulatory"/>
</dbReference>
<organism evidence="7 8">
    <name type="scientific">Streptococcus pyogenes</name>
    <dbReference type="NCBI Taxonomy" id="1314"/>
    <lineage>
        <taxon>Bacteria</taxon>
        <taxon>Bacillati</taxon>
        <taxon>Bacillota</taxon>
        <taxon>Bacilli</taxon>
        <taxon>Lactobacillales</taxon>
        <taxon>Streptococcaceae</taxon>
        <taxon>Streptococcus</taxon>
    </lineage>
</organism>
<protein>
    <recommendedName>
        <fullName evidence="2">histidine kinase</fullName>
        <ecNumber evidence="2">2.7.13.3</ecNumber>
    </recommendedName>
</protein>
<dbReference type="InterPro" id="IPR003594">
    <property type="entry name" value="HATPase_dom"/>
</dbReference>
<dbReference type="Proteomes" id="UP000324058">
    <property type="component" value="Unassembled WGS sequence"/>
</dbReference>
<keyword evidence="3" id="KW-0808">Transferase</keyword>
<dbReference type="SUPFAM" id="SSF55874">
    <property type="entry name" value="ATPase domain of HSP90 chaperone/DNA topoisomerase II/histidine kinase"/>
    <property type="match status" value="1"/>
</dbReference>
<feature type="non-terminal residue" evidence="7">
    <location>
        <position position="132"/>
    </location>
</feature>
<dbReference type="Pfam" id="PF02518">
    <property type="entry name" value="HATPase_c"/>
    <property type="match status" value="1"/>
</dbReference>
<evidence type="ECO:0000256" key="1">
    <source>
        <dbReference type="ARBA" id="ARBA00000085"/>
    </source>
</evidence>
<proteinExistence type="predicted"/>
<name>A0A5S4T5N6_STRPY</name>
<accession>A0A5S4T5N6</accession>
<feature type="domain" description="Histidine kinase" evidence="6">
    <location>
        <begin position="1"/>
        <end position="132"/>
    </location>
</feature>
<evidence type="ECO:0000256" key="5">
    <source>
        <dbReference type="ARBA" id="ARBA00023012"/>
    </source>
</evidence>
<sequence length="132" mass="14578">ENSRARLLAVIEHDVRRLDRLISDISDASRLDAELQRQDMAPVDLRRLLTTLTGVANETRLGHDVAVEARFEGRGPNDPFSVPGHDSRLGQVISNLLSNAQSFSKPGDKVRIVCRRTRGEVEIVVDDDGPGI</sequence>
<evidence type="ECO:0000313" key="7">
    <source>
        <dbReference type="EMBL" id="TYK91666.1"/>
    </source>
</evidence>
<evidence type="ECO:0000256" key="3">
    <source>
        <dbReference type="ARBA" id="ARBA00022679"/>
    </source>
</evidence>
<dbReference type="EMBL" id="SJLL01000545">
    <property type="protein sequence ID" value="TYK91666.1"/>
    <property type="molecule type" value="Genomic_DNA"/>
</dbReference>
<comment type="catalytic activity">
    <reaction evidence="1">
        <text>ATP + protein L-histidine = ADP + protein N-phospho-L-histidine.</text>
        <dbReference type="EC" id="2.7.13.3"/>
    </reaction>
</comment>
<dbReference type="EC" id="2.7.13.3" evidence="2"/>
<dbReference type="PANTHER" id="PTHR43711">
    <property type="entry name" value="TWO-COMPONENT HISTIDINE KINASE"/>
    <property type="match status" value="1"/>
</dbReference>
<keyword evidence="4 7" id="KW-0418">Kinase</keyword>
<evidence type="ECO:0000259" key="6">
    <source>
        <dbReference type="PROSITE" id="PS50109"/>
    </source>
</evidence>
<evidence type="ECO:0000313" key="8">
    <source>
        <dbReference type="Proteomes" id="UP000324058"/>
    </source>
</evidence>
<dbReference type="AlphaFoldDB" id="A0A5S4T5N6"/>
<dbReference type="PROSITE" id="PS50109">
    <property type="entry name" value="HIS_KIN"/>
    <property type="match status" value="1"/>
</dbReference>
<dbReference type="InterPro" id="IPR005467">
    <property type="entry name" value="His_kinase_dom"/>
</dbReference>
<keyword evidence="5" id="KW-0902">Two-component regulatory system</keyword>
<dbReference type="PANTHER" id="PTHR43711:SF1">
    <property type="entry name" value="HISTIDINE KINASE 1"/>
    <property type="match status" value="1"/>
</dbReference>